<reference evidence="2" key="1">
    <citation type="submission" date="2014-11" db="EMBL/GenBank/DDBJ databases">
        <authorList>
            <person name="Amaro Gonzalez C."/>
        </authorList>
    </citation>
    <scope>NUCLEOTIDE SEQUENCE</scope>
</reference>
<organism evidence="2">
    <name type="scientific">Anguilla anguilla</name>
    <name type="common">European freshwater eel</name>
    <name type="synonym">Muraena anguilla</name>
    <dbReference type="NCBI Taxonomy" id="7936"/>
    <lineage>
        <taxon>Eukaryota</taxon>
        <taxon>Metazoa</taxon>
        <taxon>Chordata</taxon>
        <taxon>Craniata</taxon>
        <taxon>Vertebrata</taxon>
        <taxon>Euteleostomi</taxon>
        <taxon>Actinopterygii</taxon>
        <taxon>Neopterygii</taxon>
        <taxon>Teleostei</taxon>
        <taxon>Anguilliformes</taxon>
        <taxon>Anguillidae</taxon>
        <taxon>Anguilla</taxon>
    </lineage>
</organism>
<dbReference type="AlphaFoldDB" id="A0A0E9TRU3"/>
<evidence type="ECO:0000313" key="2">
    <source>
        <dbReference type="EMBL" id="JAH55620.1"/>
    </source>
</evidence>
<feature type="domain" description="PIK3AP1 Toll/interleukin-1 receptor" evidence="1">
    <location>
        <begin position="1"/>
        <end position="44"/>
    </location>
</feature>
<protein>
    <recommendedName>
        <fullName evidence="1">PIK3AP1 Toll/interleukin-1 receptor domain-containing protein</fullName>
    </recommendedName>
</protein>
<reference evidence="2" key="2">
    <citation type="journal article" date="2015" name="Fish Shellfish Immunol.">
        <title>Early steps in the European eel (Anguilla anguilla)-Vibrio vulnificus interaction in the gills: Role of the RtxA13 toxin.</title>
        <authorList>
            <person name="Callol A."/>
            <person name="Pajuelo D."/>
            <person name="Ebbesson L."/>
            <person name="Teles M."/>
            <person name="MacKenzie S."/>
            <person name="Amaro C."/>
        </authorList>
    </citation>
    <scope>NUCLEOTIDE SEQUENCE</scope>
</reference>
<dbReference type="EMBL" id="GBXM01052957">
    <property type="protein sequence ID" value="JAH55620.1"/>
    <property type="molecule type" value="Transcribed_RNA"/>
</dbReference>
<dbReference type="InterPro" id="IPR035897">
    <property type="entry name" value="Toll_tir_struct_dom_sf"/>
</dbReference>
<dbReference type="InterPro" id="IPR041340">
    <property type="entry name" value="PIK3AP1_TIR"/>
</dbReference>
<evidence type="ECO:0000259" key="1">
    <source>
        <dbReference type="Pfam" id="PF18567"/>
    </source>
</evidence>
<dbReference type="Gene3D" id="3.40.50.10140">
    <property type="entry name" value="Toll/interleukin-1 receptor homology (TIR) domain"/>
    <property type="match status" value="1"/>
</dbReference>
<proteinExistence type="predicted"/>
<dbReference type="Pfam" id="PF18567">
    <property type="entry name" value="TIR_3"/>
    <property type="match status" value="1"/>
</dbReference>
<sequence length="82" mass="9159">MVLLFCGVSENEMLEEHFQHWHAWRKLYSDDDPAVYVSTVLESISDGKCTSVVLMLAYVKMDSTSCLSSVSNLGVLVPGKFI</sequence>
<name>A0A0E9TRU3_ANGAN</name>
<accession>A0A0E9TRU3</accession>